<accession>A0A538TW49</accession>
<dbReference type="InterPro" id="IPR011990">
    <property type="entry name" value="TPR-like_helical_dom_sf"/>
</dbReference>
<evidence type="ECO:0000256" key="1">
    <source>
        <dbReference type="SAM" id="SignalP"/>
    </source>
</evidence>
<keyword evidence="1" id="KW-0732">Signal</keyword>
<comment type="caution">
    <text evidence="2">The sequence shown here is derived from an EMBL/GenBank/DDBJ whole genome shotgun (WGS) entry which is preliminary data.</text>
</comment>
<feature type="chain" id="PRO_5022101874" evidence="1">
    <location>
        <begin position="26"/>
        <end position="715"/>
    </location>
</feature>
<name>A0A538TW49_UNCEI</name>
<evidence type="ECO:0000313" key="3">
    <source>
        <dbReference type="Proteomes" id="UP000319771"/>
    </source>
</evidence>
<dbReference type="Pfam" id="PF11138">
    <property type="entry name" value="DUF2911"/>
    <property type="match status" value="1"/>
</dbReference>
<proteinExistence type="predicted"/>
<dbReference type="InterPro" id="IPR021314">
    <property type="entry name" value="DUF2911"/>
</dbReference>
<dbReference type="EMBL" id="VBPB01000410">
    <property type="protein sequence ID" value="TMQ67821.1"/>
    <property type="molecule type" value="Genomic_DNA"/>
</dbReference>
<dbReference type="Proteomes" id="UP000319771">
    <property type="component" value="Unassembled WGS sequence"/>
</dbReference>
<feature type="non-terminal residue" evidence="2">
    <location>
        <position position="715"/>
    </location>
</feature>
<sequence>MPQPRHVFSALAVAALLALASAALAAKTVTLPPSGDNQFCSVTQGIGLVRVTVEYSSPNVHAPDGKDRAGHIWGELVPYGLYDLAYNGCKECPWRGGANENTTFTVSHPVKIEGHELPAGSYGMFFIAGKDEWTVIFSKNSQSWGAFWYDSTEDQLRVHVKPNACEYHEWLTYDFTDRETDHATLALRWERLEIPVRITVDDMVGVYVANLKQEFRNAQAFEWRNYRDAAIFCLTSKAHLDQGLLWAQEAVSRPGNGVENCLTLSVLAELQLANGMTAEGEKTMDKAINMPDATPIDVHGIARFQQMSGNTPLAKKVFAYNAKRFPDKWPVNLGMARSYALSGDNKQAIAYAKKALPQAPDDANRKNIEALIQQWSAPAARTGRVGAGHRGGARRASCPSRCLGRASIATVCACQLSPGTVGTARRTPYGSVLDRGLGRFLGRLLGPHHHRLLVGAQCQPGRALPRLAHVLLARDDHRHAAGGAGLRVERGPRRHLLDGRLGRLVLALAAPQHHVRAGGPVDVEPVVLGTREVMRQVVVALVVAADEHVPALVGLESPRLEPRRRGALLAARHRRHAPGPRRLRGRAGALEGECGLQVGIERQVVDARGVGPAVFDHRHARQQHLQLVRLGLGGGEPRRHLLQAARGLGRPLEVPGGVRLGAHLGIQFDRQVARGVARVGQHDRRHARRHLTQVGEQRLAPGAELAGALGLGQIA</sequence>
<dbReference type="SUPFAM" id="SSF48452">
    <property type="entry name" value="TPR-like"/>
    <property type="match status" value="1"/>
</dbReference>
<gene>
    <name evidence="2" type="ORF">E6K81_16945</name>
</gene>
<dbReference type="Gene3D" id="1.25.40.10">
    <property type="entry name" value="Tetratricopeptide repeat domain"/>
    <property type="match status" value="1"/>
</dbReference>
<evidence type="ECO:0000313" key="2">
    <source>
        <dbReference type="EMBL" id="TMQ67821.1"/>
    </source>
</evidence>
<protein>
    <submittedName>
        <fullName evidence="2">DUF2911 domain-containing protein</fullName>
    </submittedName>
</protein>
<feature type="signal peptide" evidence="1">
    <location>
        <begin position="1"/>
        <end position="25"/>
    </location>
</feature>
<dbReference type="AlphaFoldDB" id="A0A538TW49"/>
<reference evidence="2 3" key="1">
    <citation type="journal article" date="2019" name="Nat. Microbiol.">
        <title>Mediterranean grassland soil C-N compound turnover is dependent on rainfall and depth, and is mediated by genomically divergent microorganisms.</title>
        <authorList>
            <person name="Diamond S."/>
            <person name="Andeer P.F."/>
            <person name="Li Z."/>
            <person name="Crits-Christoph A."/>
            <person name="Burstein D."/>
            <person name="Anantharaman K."/>
            <person name="Lane K.R."/>
            <person name="Thomas B.C."/>
            <person name="Pan C."/>
            <person name="Northen T.R."/>
            <person name="Banfield J.F."/>
        </authorList>
    </citation>
    <scope>NUCLEOTIDE SEQUENCE [LARGE SCALE GENOMIC DNA]</scope>
    <source>
        <strain evidence="2">WS_11</strain>
    </source>
</reference>
<organism evidence="2 3">
    <name type="scientific">Eiseniibacteriota bacterium</name>
    <dbReference type="NCBI Taxonomy" id="2212470"/>
    <lineage>
        <taxon>Bacteria</taxon>
        <taxon>Candidatus Eiseniibacteriota</taxon>
    </lineage>
</organism>